<dbReference type="CDD" id="cd06301">
    <property type="entry name" value="PBP1_rhizopine_binding-like"/>
    <property type="match status" value="1"/>
</dbReference>
<comment type="similarity">
    <text evidence="2">Belongs to the bacterial solute-binding protein 2 family.</text>
</comment>
<reference evidence="6 7" key="1">
    <citation type="submission" date="2020-04" db="EMBL/GenBank/DDBJ databases">
        <authorList>
            <person name="Depoorter E."/>
        </authorList>
    </citation>
    <scope>NUCLEOTIDE SEQUENCE [LARGE SCALE GENOMIC DNA]</scope>
    <source>
        <strain evidence="6 7">BCC0132</strain>
    </source>
</reference>
<gene>
    <name evidence="6" type="ORF">BCO9919_01153</name>
</gene>
<keyword evidence="3 4" id="KW-0732">Signal</keyword>
<name>A0A6J5IUD8_9BURK</name>
<dbReference type="Pfam" id="PF13407">
    <property type="entry name" value="Peripla_BP_4"/>
    <property type="match status" value="1"/>
</dbReference>
<dbReference type="RefSeq" id="WP_089473243.1">
    <property type="nucleotide sequence ID" value="NZ_CABWIK020000004.1"/>
</dbReference>
<evidence type="ECO:0000256" key="2">
    <source>
        <dbReference type="ARBA" id="ARBA00007639"/>
    </source>
</evidence>
<evidence type="ECO:0000256" key="4">
    <source>
        <dbReference type="SAM" id="SignalP"/>
    </source>
</evidence>
<feature type="signal peptide" evidence="4">
    <location>
        <begin position="1"/>
        <end position="21"/>
    </location>
</feature>
<dbReference type="Gene3D" id="3.40.50.2300">
    <property type="match status" value="2"/>
</dbReference>
<evidence type="ECO:0000256" key="1">
    <source>
        <dbReference type="ARBA" id="ARBA00004196"/>
    </source>
</evidence>
<dbReference type="InterPro" id="IPR028082">
    <property type="entry name" value="Peripla_BP_I"/>
</dbReference>
<feature type="chain" id="PRO_5027097990" evidence="4">
    <location>
        <begin position="22"/>
        <end position="308"/>
    </location>
</feature>
<feature type="domain" description="Periplasmic binding protein" evidence="5">
    <location>
        <begin position="24"/>
        <end position="284"/>
    </location>
</feature>
<accession>A0A6J5IUD8</accession>
<dbReference type="Proteomes" id="UP000494322">
    <property type="component" value="Unassembled WGS sequence"/>
</dbReference>
<dbReference type="SUPFAM" id="SSF53822">
    <property type="entry name" value="Periplasmic binding protein-like I"/>
    <property type="match status" value="1"/>
</dbReference>
<proteinExistence type="inferred from homology"/>
<evidence type="ECO:0000259" key="5">
    <source>
        <dbReference type="Pfam" id="PF13407"/>
    </source>
</evidence>
<evidence type="ECO:0000313" key="7">
    <source>
        <dbReference type="Proteomes" id="UP000494322"/>
    </source>
</evidence>
<dbReference type="GO" id="GO:0030313">
    <property type="term" value="C:cell envelope"/>
    <property type="evidence" value="ECO:0007669"/>
    <property type="project" value="UniProtKB-SubCell"/>
</dbReference>
<evidence type="ECO:0000256" key="3">
    <source>
        <dbReference type="ARBA" id="ARBA00022729"/>
    </source>
</evidence>
<sequence length="308" mass="32856">MKTKLMAVAAAAILAAPLAHAEKIGVTMASFDDTFLTILRNSIADSAKKDGATVQIEDGGNDVGKQLSQVQNMIAQKVDAIIVNAVDTDATPKITKMVTAAKIPLVYVNRKPVDFDKLPAGVAVVASDEKQSGTLQARQVCKLLGGKGDLLVLMGELSNESARARTKDIEDVIATKDCSGMKIVDKREGKWSRTQGQDITMNWLSSGTKYDAIISNNDEMAIGAINALKAARKWTPKTIVAGIDATPDGLASMKSGELKVSVYQNASGQGQQAVAAALKLAKKQPVDRYVNVPFELVTPENMNQYAKH</sequence>
<dbReference type="EMBL" id="CABWIK020000004">
    <property type="protein sequence ID" value="CAB3963954.1"/>
    <property type="molecule type" value="Genomic_DNA"/>
</dbReference>
<evidence type="ECO:0000313" key="6">
    <source>
        <dbReference type="EMBL" id="CAB3963954.1"/>
    </source>
</evidence>
<dbReference type="GO" id="GO:0030246">
    <property type="term" value="F:carbohydrate binding"/>
    <property type="evidence" value="ECO:0007669"/>
    <property type="project" value="UniProtKB-ARBA"/>
</dbReference>
<dbReference type="PANTHER" id="PTHR46847">
    <property type="entry name" value="D-ALLOSE-BINDING PERIPLASMIC PROTEIN-RELATED"/>
    <property type="match status" value="1"/>
</dbReference>
<dbReference type="AlphaFoldDB" id="A0A6J5IUD8"/>
<protein>
    <submittedName>
        <fullName evidence="6">Rhizopine-binding protein</fullName>
    </submittedName>
</protein>
<comment type="subcellular location">
    <subcellularLocation>
        <location evidence="1">Cell envelope</location>
    </subcellularLocation>
</comment>
<dbReference type="InterPro" id="IPR025997">
    <property type="entry name" value="SBP_2_dom"/>
</dbReference>
<organism evidence="6 7">
    <name type="scientific">Burkholderia cenocepacia</name>
    <dbReference type="NCBI Taxonomy" id="95486"/>
    <lineage>
        <taxon>Bacteria</taxon>
        <taxon>Pseudomonadati</taxon>
        <taxon>Pseudomonadota</taxon>
        <taxon>Betaproteobacteria</taxon>
        <taxon>Burkholderiales</taxon>
        <taxon>Burkholderiaceae</taxon>
        <taxon>Burkholderia</taxon>
        <taxon>Burkholderia cepacia complex</taxon>
    </lineage>
</organism>
<dbReference type="PANTHER" id="PTHR46847:SF1">
    <property type="entry name" value="D-ALLOSE-BINDING PERIPLASMIC PROTEIN-RELATED"/>
    <property type="match status" value="1"/>
</dbReference>